<dbReference type="Pfam" id="PF04818">
    <property type="entry name" value="CID"/>
    <property type="match status" value="1"/>
</dbReference>
<dbReference type="InterPro" id="IPR006569">
    <property type="entry name" value="CID_dom"/>
</dbReference>
<reference evidence="3" key="1">
    <citation type="submission" date="2023-08" db="EMBL/GenBank/DDBJ databases">
        <authorList>
            <person name="Audoor S."/>
            <person name="Bilcke G."/>
        </authorList>
    </citation>
    <scope>NUCLEOTIDE SEQUENCE</scope>
</reference>
<dbReference type="GO" id="GO:0000993">
    <property type="term" value="F:RNA polymerase II complex binding"/>
    <property type="evidence" value="ECO:0007669"/>
    <property type="project" value="TreeGrafter"/>
</dbReference>
<feature type="compositionally biased region" description="Low complexity" evidence="1">
    <location>
        <begin position="136"/>
        <end position="148"/>
    </location>
</feature>
<dbReference type="PROSITE" id="PS51391">
    <property type="entry name" value="CID"/>
    <property type="match status" value="1"/>
</dbReference>
<proteinExistence type="predicted"/>
<dbReference type="AlphaFoldDB" id="A0AAD2CJZ6"/>
<comment type="caution">
    <text evidence="3">The sequence shown here is derived from an EMBL/GenBank/DDBJ whole genome shotgun (WGS) entry which is preliminary data.</text>
</comment>
<name>A0AAD2CJZ6_9STRA</name>
<feature type="compositionally biased region" description="Basic and acidic residues" evidence="1">
    <location>
        <begin position="398"/>
        <end position="414"/>
    </location>
</feature>
<dbReference type="GO" id="GO:0031124">
    <property type="term" value="P:mRNA 3'-end processing"/>
    <property type="evidence" value="ECO:0007669"/>
    <property type="project" value="TreeGrafter"/>
</dbReference>
<dbReference type="PANTHER" id="PTHR12460:SF0">
    <property type="entry name" value="CID DOMAIN-CONTAINING PROTEIN-RELATED"/>
    <property type="match status" value="1"/>
</dbReference>
<dbReference type="SMART" id="SM00582">
    <property type="entry name" value="RPR"/>
    <property type="match status" value="1"/>
</dbReference>
<dbReference type="SUPFAM" id="SSF48464">
    <property type="entry name" value="ENTH/VHS domain"/>
    <property type="match status" value="1"/>
</dbReference>
<accession>A0AAD2CJZ6</accession>
<organism evidence="3 4">
    <name type="scientific">Cylindrotheca closterium</name>
    <dbReference type="NCBI Taxonomy" id="2856"/>
    <lineage>
        <taxon>Eukaryota</taxon>
        <taxon>Sar</taxon>
        <taxon>Stramenopiles</taxon>
        <taxon>Ochrophyta</taxon>
        <taxon>Bacillariophyta</taxon>
        <taxon>Bacillariophyceae</taxon>
        <taxon>Bacillariophycidae</taxon>
        <taxon>Bacillariales</taxon>
        <taxon>Bacillariaceae</taxon>
        <taxon>Cylindrotheca</taxon>
    </lineage>
</organism>
<dbReference type="InterPro" id="IPR008942">
    <property type="entry name" value="ENTH_VHS"/>
</dbReference>
<evidence type="ECO:0000313" key="4">
    <source>
        <dbReference type="Proteomes" id="UP001295423"/>
    </source>
</evidence>
<sequence>MSDIRSLLRNLDGSAPAIQSAAGAMMKHYGKSSSVAVTEWRNALHQSRPDQHLPLLYVANEVLQNSKRNRGNKFLEAFSPILGQALIYVCQNNGTMVEKVRRTVKIWGDRRVFSIRYVNELLQGMEPYRNGGGSGSSAPAASPSSAPAETDVGRFSPPTKSGSNSSSSPDKSSKGLSEPTFDGDADNNSGGNDDDDDDDDDLFGDAGDRMLDIELDLDKAAAVSKGNLNNNNKSKKRGRDGLGGTSPAKLSRRRSVLSTSSLMDLWNKVATLQDTYDHCQGMLSSIDASYLDESSAMEQIDTLVGDELLQQYKQTLAYEKRVTNQRKELHSIARERRALELEAIRYLPWLETALKQDQDDMAFCLKLEKQVAAVQNIHGLAKAARNVQLETETKRRKAQEELERKKAEEEERKKFMQAATAKVTEAEPGMVWNKATGEYQYLHTDESWRD</sequence>
<feature type="region of interest" description="Disordered" evidence="1">
    <location>
        <begin position="129"/>
        <end position="206"/>
    </location>
</feature>
<gene>
    <name evidence="3" type="ORF">CYCCA115_LOCUS5220</name>
</gene>
<dbReference type="Proteomes" id="UP001295423">
    <property type="component" value="Unassembled WGS sequence"/>
</dbReference>
<feature type="domain" description="CID" evidence="2">
    <location>
        <begin position="1"/>
        <end position="129"/>
    </location>
</feature>
<feature type="region of interest" description="Disordered" evidence="1">
    <location>
        <begin position="225"/>
        <end position="254"/>
    </location>
</feature>
<evidence type="ECO:0000313" key="3">
    <source>
        <dbReference type="EMBL" id="CAJ1936495.1"/>
    </source>
</evidence>
<feature type="compositionally biased region" description="Low complexity" evidence="1">
    <location>
        <begin position="156"/>
        <end position="177"/>
    </location>
</feature>
<dbReference type="EMBL" id="CAKOGP040000557">
    <property type="protein sequence ID" value="CAJ1936495.1"/>
    <property type="molecule type" value="Genomic_DNA"/>
</dbReference>
<feature type="region of interest" description="Disordered" evidence="1">
    <location>
        <begin position="390"/>
        <end position="420"/>
    </location>
</feature>
<evidence type="ECO:0000259" key="2">
    <source>
        <dbReference type="PROSITE" id="PS51391"/>
    </source>
</evidence>
<feature type="compositionally biased region" description="Acidic residues" evidence="1">
    <location>
        <begin position="192"/>
        <end position="203"/>
    </location>
</feature>
<dbReference type="PANTHER" id="PTHR12460">
    <property type="entry name" value="CYCLIN-DEPENDENT KINASE INHIBITOR-RELATED PROTEIN"/>
    <property type="match status" value="1"/>
</dbReference>
<keyword evidence="4" id="KW-1185">Reference proteome</keyword>
<dbReference type="Gene3D" id="1.25.40.90">
    <property type="match status" value="1"/>
</dbReference>
<evidence type="ECO:0000256" key="1">
    <source>
        <dbReference type="SAM" id="MobiDB-lite"/>
    </source>
</evidence>
<protein>
    <recommendedName>
        <fullName evidence="2">CID domain-containing protein</fullName>
    </recommendedName>
</protein>